<reference evidence="3" key="1">
    <citation type="submission" date="2023-03" db="EMBL/GenBank/DDBJ databases">
        <title>Massive genome expansion in bonnet fungi (Mycena s.s.) driven by repeated elements and novel gene families across ecological guilds.</title>
        <authorList>
            <consortium name="Lawrence Berkeley National Laboratory"/>
            <person name="Harder C.B."/>
            <person name="Miyauchi S."/>
            <person name="Viragh M."/>
            <person name="Kuo A."/>
            <person name="Thoen E."/>
            <person name="Andreopoulos B."/>
            <person name="Lu D."/>
            <person name="Skrede I."/>
            <person name="Drula E."/>
            <person name="Henrissat B."/>
            <person name="Morin E."/>
            <person name="Kohler A."/>
            <person name="Barry K."/>
            <person name="LaButti K."/>
            <person name="Morin E."/>
            <person name="Salamov A."/>
            <person name="Lipzen A."/>
            <person name="Mereny Z."/>
            <person name="Hegedus B."/>
            <person name="Baldrian P."/>
            <person name="Stursova M."/>
            <person name="Weitz H."/>
            <person name="Taylor A."/>
            <person name="Grigoriev I.V."/>
            <person name="Nagy L.G."/>
            <person name="Martin F."/>
            <person name="Kauserud H."/>
        </authorList>
    </citation>
    <scope>NUCLEOTIDE SEQUENCE</scope>
    <source>
        <strain evidence="3">CBHHK200</strain>
    </source>
</reference>
<dbReference type="InterPro" id="IPR037056">
    <property type="entry name" value="RNase_H1_N_sf"/>
</dbReference>
<evidence type="ECO:0000313" key="3">
    <source>
        <dbReference type="EMBL" id="KAJ7025138.1"/>
    </source>
</evidence>
<comment type="caution">
    <text evidence="3">The sequence shown here is derived from an EMBL/GenBank/DDBJ whole genome shotgun (WGS) entry which is preliminary data.</text>
</comment>
<dbReference type="Gene3D" id="3.40.970.10">
    <property type="entry name" value="Ribonuclease H1, N-terminal domain"/>
    <property type="match status" value="1"/>
</dbReference>
<gene>
    <name evidence="3" type="ORF">C8F04DRAFT_1191703</name>
</gene>
<keyword evidence="4" id="KW-1185">Reference proteome</keyword>
<evidence type="ECO:0000313" key="4">
    <source>
        <dbReference type="Proteomes" id="UP001218188"/>
    </source>
</evidence>
<feature type="compositionally biased region" description="Polar residues" evidence="1">
    <location>
        <begin position="61"/>
        <end position="70"/>
    </location>
</feature>
<name>A0AAD6SCD8_9AGAR</name>
<dbReference type="SUPFAM" id="SSF55658">
    <property type="entry name" value="L9 N-domain-like"/>
    <property type="match status" value="1"/>
</dbReference>
<organism evidence="3 4">
    <name type="scientific">Mycena alexandri</name>
    <dbReference type="NCBI Taxonomy" id="1745969"/>
    <lineage>
        <taxon>Eukaryota</taxon>
        <taxon>Fungi</taxon>
        <taxon>Dikarya</taxon>
        <taxon>Basidiomycota</taxon>
        <taxon>Agaricomycotina</taxon>
        <taxon>Agaricomycetes</taxon>
        <taxon>Agaricomycetidae</taxon>
        <taxon>Agaricales</taxon>
        <taxon>Marasmiineae</taxon>
        <taxon>Mycenaceae</taxon>
        <taxon>Mycena</taxon>
    </lineage>
</organism>
<dbReference type="AlphaFoldDB" id="A0AAD6SCD8"/>
<dbReference type="InterPro" id="IPR009027">
    <property type="entry name" value="Ribosomal_bL9/RNase_H1_N"/>
</dbReference>
<evidence type="ECO:0000259" key="2">
    <source>
        <dbReference type="Pfam" id="PF01693"/>
    </source>
</evidence>
<feature type="region of interest" description="Disordered" evidence="1">
    <location>
        <begin position="60"/>
        <end position="80"/>
    </location>
</feature>
<accession>A0AAD6SCD8</accession>
<dbReference type="EMBL" id="JARJCM010000158">
    <property type="protein sequence ID" value="KAJ7025138.1"/>
    <property type="molecule type" value="Genomic_DNA"/>
</dbReference>
<feature type="domain" description="Ribonuclease H1 N-terminal" evidence="2">
    <location>
        <begin position="85"/>
        <end position="126"/>
    </location>
</feature>
<evidence type="ECO:0000256" key="1">
    <source>
        <dbReference type="SAM" id="MobiDB-lite"/>
    </source>
</evidence>
<sequence length="228" mass="24646">MSSPPSYQEAVDAVATSFAQLHVGRSPSATSPVSFSQLYQYTSPSRTGFTPDWHTAAAATQGVSRAQPQRLTPPHKSRKRGKKAAYVVFYGRRPGVYHTWAEARPLVNGVSGSVYQGYQTVAAASAAFAYAQARSWTRVCPPPYPALHPQSVHQMPIPRLPTPVADLDTPNALHGDADESGSRWLECSLNTVGLSCAVHDSFPSRAQATASFQSALARREVKVVYPAY</sequence>
<protein>
    <recommendedName>
        <fullName evidence="2">Ribonuclease H1 N-terminal domain-containing protein</fullName>
    </recommendedName>
</protein>
<dbReference type="InterPro" id="IPR011320">
    <property type="entry name" value="RNase_H1_N"/>
</dbReference>
<proteinExistence type="predicted"/>
<dbReference type="Pfam" id="PF01693">
    <property type="entry name" value="Cauli_VI"/>
    <property type="match status" value="1"/>
</dbReference>
<dbReference type="Proteomes" id="UP001218188">
    <property type="component" value="Unassembled WGS sequence"/>
</dbReference>